<dbReference type="SUPFAM" id="SSF52016">
    <property type="entry name" value="LeuD/IlvD-like"/>
    <property type="match status" value="1"/>
</dbReference>
<dbReference type="GO" id="GO:0009097">
    <property type="term" value="P:isoleucine biosynthetic process"/>
    <property type="evidence" value="ECO:0007669"/>
    <property type="project" value="UniProtKB-UniPathway"/>
</dbReference>
<evidence type="ECO:0000256" key="8">
    <source>
        <dbReference type="ARBA" id="ARBA00023014"/>
    </source>
</evidence>
<comment type="pathway">
    <text evidence="13">Amino-acid biosynthesis; L-isoleucine biosynthesis; L-isoleucine from 2-oxobutanoate: step 3/4.</text>
</comment>
<dbReference type="InterPro" id="IPR056740">
    <property type="entry name" value="ILV_EDD_C"/>
</dbReference>
<evidence type="ECO:0000256" key="15">
    <source>
        <dbReference type="ARBA" id="ARBA00034078"/>
    </source>
</evidence>
<organism evidence="20 21">
    <name type="scientific">Testicularia cyperi</name>
    <dbReference type="NCBI Taxonomy" id="1882483"/>
    <lineage>
        <taxon>Eukaryota</taxon>
        <taxon>Fungi</taxon>
        <taxon>Dikarya</taxon>
        <taxon>Basidiomycota</taxon>
        <taxon>Ustilaginomycotina</taxon>
        <taxon>Ustilaginomycetes</taxon>
        <taxon>Ustilaginales</taxon>
        <taxon>Anthracoideaceae</taxon>
        <taxon>Testicularia</taxon>
    </lineage>
</organism>
<evidence type="ECO:0000259" key="18">
    <source>
        <dbReference type="Pfam" id="PF00920"/>
    </source>
</evidence>
<dbReference type="InterPro" id="IPR004404">
    <property type="entry name" value="DihydroxyA_deHydtase"/>
</dbReference>
<protein>
    <recommendedName>
        <fullName evidence="14">dihydroxy-acid dehydratase</fullName>
        <ecNumber evidence="14">4.2.1.9</ecNumber>
    </recommendedName>
</protein>
<evidence type="ECO:0000256" key="12">
    <source>
        <dbReference type="ARBA" id="ARBA00029436"/>
    </source>
</evidence>
<dbReference type="NCBIfam" id="NF002068">
    <property type="entry name" value="PRK00911.1"/>
    <property type="match status" value="1"/>
</dbReference>
<dbReference type="Proteomes" id="UP000246740">
    <property type="component" value="Unassembled WGS sequence"/>
</dbReference>
<sequence length="629" mass="65982">MLRSALHLRSAAASSSSSSATMAGAASTSARAAGLLRRGTAAMSTSALRQSSDRAPPGSLNKYSRMITKPKDQGASQAMLYATEGIKSDEDLTRAMVGIASIWYEGNPCNAHLLGIGQRIKKSVEQAGLTGYQFGAVGVSDGISMGTDAMSYSLPSRDLIADSVESACGGHWLDGCVVVPGCDKNMPGVLMALGRLNRPGIMVYGGTIRPGGCSSIEGTLDIVSAFQSYGQYLANGGSPDAEKIRYDTVRHACPGPGACGGMYTANTMASCAEALGMTLPGSASFPAEYPEKIAETEAVGPAMRNLLEKDIKPRDIMTRGAFEDAIALTMVLGGSTNAVLHLIAMAHSVGVELSIDDFQRISDATPFLADLKPSGKYVMEDVHTKLGGIPTVIQYCIEQGLMKGEHMTVTGRTLAENVDRWTSEKGKLPHGQDVLRPVENPLKSTGHLRILKGNLAPGGAVAKITGKEGLRFTGKARVFDTEDAMVAAVEQGTIKKGEKTVIVLRYKGPQGGPGMPEMLKPTSLIMGAGLGQDVACLTDGRFSGGSHGFVIGHVVPEAQVGGPIGLVRDGDVISIDAETNTLELVGVSEPELEQRRSEWSALPLKPKSGHLLKYVRNVADASNGCITDM</sequence>
<dbReference type="InterPro" id="IPR020558">
    <property type="entry name" value="DiOHA_6PGluconate_deHydtase_CS"/>
</dbReference>
<dbReference type="PANTHER" id="PTHR21000:SF5">
    <property type="entry name" value="DIHYDROXY-ACID DEHYDRATASE, MITOCHONDRIAL"/>
    <property type="match status" value="1"/>
</dbReference>
<dbReference type="PANTHER" id="PTHR21000">
    <property type="entry name" value="DIHYDROXY-ACID DEHYDRATASE DAD"/>
    <property type="match status" value="1"/>
</dbReference>
<evidence type="ECO:0000256" key="10">
    <source>
        <dbReference type="ARBA" id="ARBA00023304"/>
    </source>
</evidence>
<feature type="domain" description="Dihydroxy-acid/6-phosphogluconate dehydratase N-terminal" evidence="18">
    <location>
        <begin position="94"/>
        <end position="417"/>
    </location>
</feature>
<dbReference type="GO" id="GO:0046872">
    <property type="term" value="F:metal ion binding"/>
    <property type="evidence" value="ECO:0007669"/>
    <property type="project" value="UniProtKB-KW"/>
</dbReference>
<dbReference type="FunFam" id="3.50.30.80:FF:000001">
    <property type="entry name" value="Dihydroxy-acid dehydratase"/>
    <property type="match status" value="1"/>
</dbReference>
<comment type="cofactor">
    <cofactor evidence="15">
        <name>[2Fe-2S] cluster</name>
        <dbReference type="ChEBI" id="CHEBI:190135"/>
    </cofactor>
</comment>
<keyword evidence="4" id="KW-0001">2Fe-2S</keyword>
<evidence type="ECO:0000256" key="5">
    <source>
        <dbReference type="ARBA" id="ARBA00022723"/>
    </source>
</evidence>
<dbReference type="GO" id="GO:0004160">
    <property type="term" value="F:dihydroxy-acid dehydratase activity"/>
    <property type="evidence" value="ECO:0007669"/>
    <property type="project" value="UniProtKB-EC"/>
</dbReference>
<evidence type="ECO:0000256" key="14">
    <source>
        <dbReference type="ARBA" id="ARBA00029490"/>
    </source>
</evidence>
<feature type="domain" description="Dihydroxy-acid/6-phosphogluconate dehydratase C-terminal" evidence="19">
    <location>
        <begin position="433"/>
        <end position="625"/>
    </location>
</feature>
<evidence type="ECO:0000256" key="7">
    <source>
        <dbReference type="ARBA" id="ARBA00023004"/>
    </source>
</evidence>
<comment type="catalytic activity">
    <reaction evidence="11">
        <text>(2R)-2,3-dihydroxy-3-methylbutanoate = 3-methyl-2-oxobutanoate + H2O</text>
        <dbReference type="Rhea" id="RHEA:24809"/>
        <dbReference type="ChEBI" id="CHEBI:11851"/>
        <dbReference type="ChEBI" id="CHEBI:15377"/>
        <dbReference type="ChEBI" id="CHEBI:49072"/>
        <dbReference type="EC" id="4.2.1.9"/>
    </reaction>
    <physiologicalReaction direction="left-to-right" evidence="11">
        <dbReference type="Rhea" id="RHEA:24810"/>
    </physiologicalReaction>
</comment>
<dbReference type="Pfam" id="PF24877">
    <property type="entry name" value="ILV_EDD_C"/>
    <property type="match status" value="1"/>
</dbReference>
<comment type="pathway">
    <text evidence="12">Amino-acid biosynthesis; L-valine biosynthesis; L-valine from pyruvate: step 3/4.</text>
</comment>
<keyword evidence="9" id="KW-0456">Lyase</keyword>
<feature type="region of interest" description="Disordered" evidence="17">
    <location>
        <begin position="44"/>
        <end position="68"/>
    </location>
</feature>
<comment type="similarity">
    <text evidence="2">Belongs to the IlvD/Edd family.</text>
</comment>
<dbReference type="NCBIfam" id="TIGR00110">
    <property type="entry name" value="ilvD"/>
    <property type="match status" value="1"/>
</dbReference>
<evidence type="ECO:0000313" key="20">
    <source>
        <dbReference type="EMBL" id="PWZ01946.1"/>
    </source>
</evidence>
<accession>A0A317XUB2</accession>
<proteinExistence type="inferred from homology"/>
<evidence type="ECO:0000256" key="3">
    <source>
        <dbReference type="ARBA" id="ARBA00022605"/>
    </source>
</evidence>
<keyword evidence="6" id="KW-0460">Magnesium</keyword>
<evidence type="ECO:0000259" key="19">
    <source>
        <dbReference type="Pfam" id="PF24877"/>
    </source>
</evidence>
<evidence type="ECO:0000256" key="4">
    <source>
        <dbReference type="ARBA" id="ARBA00022714"/>
    </source>
</evidence>
<dbReference type="STRING" id="1882483.A0A317XUB2"/>
<dbReference type="SUPFAM" id="SSF143975">
    <property type="entry name" value="IlvD/EDD N-terminal domain-like"/>
    <property type="match status" value="1"/>
</dbReference>
<keyword evidence="10" id="KW-0100">Branched-chain amino acid biosynthesis</keyword>
<evidence type="ECO:0000256" key="11">
    <source>
        <dbReference type="ARBA" id="ARBA00029304"/>
    </source>
</evidence>
<evidence type="ECO:0000256" key="2">
    <source>
        <dbReference type="ARBA" id="ARBA00006486"/>
    </source>
</evidence>
<gene>
    <name evidence="20" type="ORF">BCV70DRAFT_198226</name>
</gene>
<evidence type="ECO:0000256" key="16">
    <source>
        <dbReference type="ARBA" id="ARBA00052865"/>
    </source>
</evidence>
<dbReference type="EC" id="4.2.1.9" evidence="14"/>
<comment type="cofactor">
    <cofactor evidence="1">
        <name>Mg(2+)</name>
        <dbReference type="ChEBI" id="CHEBI:18420"/>
    </cofactor>
</comment>
<dbReference type="PROSITE" id="PS00886">
    <property type="entry name" value="ILVD_EDD_1"/>
    <property type="match status" value="1"/>
</dbReference>
<dbReference type="FunCoup" id="A0A317XUB2">
    <property type="interactions" value="154"/>
</dbReference>
<dbReference type="UniPathway" id="UPA00049">
    <property type="reaction ID" value="UER00061"/>
</dbReference>
<dbReference type="InParanoid" id="A0A317XUB2"/>
<evidence type="ECO:0000313" key="21">
    <source>
        <dbReference type="Proteomes" id="UP000246740"/>
    </source>
</evidence>
<dbReference type="InterPro" id="IPR037237">
    <property type="entry name" value="IlvD/EDD_N"/>
</dbReference>
<dbReference type="Pfam" id="PF00920">
    <property type="entry name" value="ILVD_EDD_N"/>
    <property type="match status" value="1"/>
</dbReference>
<evidence type="ECO:0000256" key="6">
    <source>
        <dbReference type="ARBA" id="ARBA00022842"/>
    </source>
</evidence>
<dbReference type="GO" id="GO:0051537">
    <property type="term" value="F:2 iron, 2 sulfur cluster binding"/>
    <property type="evidence" value="ECO:0007669"/>
    <property type="project" value="UniProtKB-KW"/>
</dbReference>
<dbReference type="EMBL" id="KZ819189">
    <property type="protein sequence ID" value="PWZ01946.1"/>
    <property type="molecule type" value="Genomic_DNA"/>
</dbReference>
<dbReference type="UniPathway" id="UPA00047">
    <property type="reaction ID" value="UER00057"/>
</dbReference>
<dbReference type="Gene3D" id="3.50.30.80">
    <property type="entry name" value="IlvD/EDD C-terminal domain-like"/>
    <property type="match status" value="1"/>
</dbReference>
<dbReference type="GO" id="GO:0009099">
    <property type="term" value="P:L-valine biosynthetic process"/>
    <property type="evidence" value="ECO:0007669"/>
    <property type="project" value="UniProtKB-UniPathway"/>
</dbReference>
<evidence type="ECO:0000256" key="17">
    <source>
        <dbReference type="SAM" id="MobiDB-lite"/>
    </source>
</evidence>
<keyword evidence="3" id="KW-0028">Amino-acid biosynthesis</keyword>
<dbReference type="InterPro" id="IPR000581">
    <property type="entry name" value="ILV_EDD_N"/>
</dbReference>
<reference evidence="20 21" key="1">
    <citation type="journal article" date="2018" name="Mol. Biol. Evol.">
        <title>Broad Genomic Sampling Reveals a Smut Pathogenic Ancestry of the Fungal Clade Ustilaginomycotina.</title>
        <authorList>
            <person name="Kijpornyongpan T."/>
            <person name="Mondo S.J."/>
            <person name="Barry K."/>
            <person name="Sandor L."/>
            <person name="Lee J."/>
            <person name="Lipzen A."/>
            <person name="Pangilinan J."/>
            <person name="LaButti K."/>
            <person name="Hainaut M."/>
            <person name="Henrissat B."/>
            <person name="Grigoriev I.V."/>
            <person name="Spatafora J.W."/>
            <person name="Aime M.C."/>
        </authorList>
    </citation>
    <scope>NUCLEOTIDE SEQUENCE [LARGE SCALE GENOMIC DNA]</scope>
    <source>
        <strain evidence="20 21">MCA 3645</strain>
    </source>
</reference>
<evidence type="ECO:0000256" key="13">
    <source>
        <dbReference type="ARBA" id="ARBA00029437"/>
    </source>
</evidence>
<dbReference type="GO" id="GO:0005739">
    <property type="term" value="C:mitochondrion"/>
    <property type="evidence" value="ECO:0007669"/>
    <property type="project" value="TreeGrafter"/>
</dbReference>
<dbReference type="InterPro" id="IPR050165">
    <property type="entry name" value="DHAD_IlvD/Edd"/>
</dbReference>
<dbReference type="OrthoDB" id="3851628at2759"/>
<name>A0A317XUB2_9BASI</name>
<evidence type="ECO:0000256" key="9">
    <source>
        <dbReference type="ARBA" id="ARBA00023239"/>
    </source>
</evidence>
<evidence type="ECO:0000256" key="1">
    <source>
        <dbReference type="ARBA" id="ARBA00001946"/>
    </source>
</evidence>
<dbReference type="AlphaFoldDB" id="A0A317XUB2"/>
<keyword evidence="5" id="KW-0479">Metal-binding</keyword>
<keyword evidence="21" id="KW-1185">Reference proteome</keyword>
<dbReference type="InterPro" id="IPR042096">
    <property type="entry name" value="Dihydro-acid_dehy_C"/>
</dbReference>
<keyword evidence="8" id="KW-0411">Iron-sulfur</keyword>
<keyword evidence="7" id="KW-0408">Iron</keyword>
<comment type="catalytic activity">
    <reaction evidence="16">
        <text>(2R,3R)-2,3-dihydroxy-3-methylpentanoate = (S)-3-methyl-2-oxopentanoate + H2O</text>
        <dbReference type="Rhea" id="RHEA:27694"/>
        <dbReference type="ChEBI" id="CHEBI:15377"/>
        <dbReference type="ChEBI" id="CHEBI:35146"/>
        <dbReference type="ChEBI" id="CHEBI:49258"/>
        <dbReference type="EC" id="4.2.1.9"/>
    </reaction>
    <physiologicalReaction direction="left-to-right" evidence="16">
        <dbReference type="Rhea" id="RHEA:27695"/>
    </physiologicalReaction>
</comment>